<protein>
    <recommendedName>
        <fullName evidence="2">AMP-dependent synthetase/ligase domain-containing protein</fullName>
    </recommendedName>
</protein>
<dbReference type="Gene3D" id="3.40.50.12780">
    <property type="entry name" value="N-terminal domain of ligase-like"/>
    <property type="match status" value="3"/>
</dbReference>
<feature type="region of interest" description="Disordered" evidence="1">
    <location>
        <begin position="1"/>
        <end position="38"/>
    </location>
</feature>
<dbReference type="Pfam" id="PF00501">
    <property type="entry name" value="AMP-binding"/>
    <property type="match status" value="2"/>
</dbReference>
<evidence type="ECO:0000313" key="4">
    <source>
        <dbReference type="Proteomes" id="UP000650467"/>
    </source>
</evidence>
<feature type="region of interest" description="Disordered" evidence="1">
    <location>
        <begin position="578"/>
        <end position="614"/>
    </location>
</feature>
<organism evidence="3 4">
    <name type="scientific">Chlamydomonas incerta</name>
    <dbReference type="NCBI Taxonomy" id="51695"/>
    <lineage>
        <taxon>Eukaryota</taxon>
        <taxon>Viridiplantae</taxon>
        <taxon>Chlorophyta</taxon>
        <taxon>core chlorophytes</taxon>
        <taxon>Chlorophyceae</taxon>
        <taxon>CS clade</taxon>
        <taxon>Chlamydomonadales</taxon>
        <taxon>Chlamydomonadaceae</taxon>
        <taxon>Chlamydomonas</taxon>
    </lineage>
</organism>
<dbReference type="PROSITE" id="PS00455">
    <property type="entry name" value="AMP_BINDING"/>
    <property type="match status" value="1"/>
</dbReference>
<dbReference type="EMBL" id="JAEHOC010000001">
    <property type="protein sequence ID" value="KAG2445761.1"/>
    <property type="molecule type" value="Genomic_DNA"/>
</dbReference>
<feature type="domain" description="AMP-dependent synthetase/ligase" evidence="2">
    <location>
        <begin position="108"/>
        <end position="208"/>
    </location>
</feature>
<feature type="region of interest" description="Disordered" evidence="1">
    <location>
        <begin position="274"/>
        <end position="293"/>
    </location>
</feature>
<dbReference type="PANTHER" id="PTHR43272">
    <property type="entry name" value="LONG-CHAIN-FATTY-ACID--COA LIGASE"/>
    <property type="match status" value="1"/>
</dbReference>
<dbReference type="InterPro" id="IPR000873">
    <property type="entry name" value="AMP-dep_synth/lig_dom"/>
</dbReference>
<dbReference type="GO" id="GO:0005783">
    <property type="term" value="C:endoplasmic reticulum"/>
    <property type="evidence" value="ECO:0007669"/>
    <property type="project" value="TreeGrafter"/>
</dbReference>
<sequence>MESSRAPDAATTPGGGGPGSPTRPQRSAASAAAAAPAPRRRYKWIYEVAPAPPPAAPGAPAAFGPAYRHVWSRRGFPQPPGGAATCWDLWANAVRDFGPAPCLGWRPATADGRAGRYTFHSYSQVDGQVAALASGLAAAGLAAGDRVGVYGVNCPEWMMAQLACNRMSYVCVPVYDTLGPDAVRYVLRHAGVRALFVARDKLAAAAAAVAAPPAAAAAAGVEGPPGCRDGAAAAAAAAAEEGAGQRHGGGREGAGGAATAAAATAAAATAAAAADGAGPGPSDHVRVSGGGGGSRDGLASFGGAADGAYGPALGAGMRLMSFGELLAAGEAAAAAAAAVGQAAGPQAAGAAAAPPPLPPVPPAPSDLATLMYTSGTTGLPKGVMLPHCALVAAVAALNASCQRFGERVGPGDRLLSYLPLAHIFDRLSEDTALAHGASVGYWFGDVERLADDAAALRPTVFIGVPRVFDRIQATVEHRLRKAGWLRRRLFTAVLRARTAALAAGALRPDEPTFRLRLWPPPLPWPLAALWRPARGGQGLAAGPGAERQPSPGEGEGEGEAQQEWEQDLVLGEEELASKQTRQAQELEQKTQEQEEGYEEEEEPEAAPPRGGGGGGGLGLELGWLDWLVFRRIKNALGGRLRLVVSGGAPLSPAVESFLRSALCCPVAQGYGLTESCAASLMQNPYSPEQAGSTGPPLLGTEMRLRSLPELGYLAAGGGAACALPAGELLLRGPQMFTGYYRRPDLTAEAFIADPTGAAAGAEPDGDGGSDGGGGGGRWFCTGDVAALRPDGSVAIIDRVKSMFKLAQGEYISPERVEGVLAAAPVVEQVWVTGDSCRHQLLAVVVPHKHKLLAMAGEVRILPPAHPRALHPQHHDSHQHLPPPLTKEQQQQHEPVAAAPAGPEAAAPAAASAPPPPPPPPGSPRAVLADPDSAPTLVATLCGCPAVRRAVLQQLQAAGRAAGLRGFELPAAVHLTAEPFSPEGGLLTPTLKLRRPALARRFGPALAQLYAELGEE</sequence>
<dbReference type="InterPro" id="IPR020845">
    <property type="entry name" value="AMP-binding_CS"/>
</dbReference>
<feature type="compositionally biased region" description="Acidic residues" evidence="1">
    <location>
        <begin position="593"/>
        <end position="604"/>
    </location>
</feature>
<feature type="domain" description="AMP-dependent synthetase/ligase" evidence="2">
    <location>
        <begin position="348"/>
        <end position="740"/>
    </location>
</feature>
<dbReference type="GO" id="GO:0004467">
    <property type="term" value="F:long-chain fatty acid-CoA ligase activity"/>
    <property type="evidence" value="ECO:0007669"/>
    <property type="project" value="UniProtKB-ARBA"/>
</dbReference>
<name>A0A836B2H0_CHLIN</name>
<proteinExistence type="predicted"/>
<dbReference type="PANTHER" id="PTHR43272:SF3">
    <property type="entry name" value="LONG CHAIN ACYL-COA SYNTHETASE 4"/>
    <property type="match status" value="1"/>
</dbReference>
<comment type="caution">
    <text evidence="3">The sequence shown here is derived from an EMBL/GenBank/DDBJ whole genome shotgun (WGS) entry which is preliminary data.</text>
</comment>
<feature type="compositionally biased region" description="Acidic residues" evidence="1">
    <location>
        <begin position="554"/>
        <end position="563"/>
    </location>
</feature>
<evidence type="ECO:0000256" key="1">
    <source>
        <dbReference type="SAM" id="MobiDB-lite"/>
    </source>
</evidence>
<evidence type="ECO:0000259" key="2">
    <source>
        <dbReference type="Pfam" id="PF00501"/>
    </source>
</evidence>
<feature type="compositionally biased region" description="Low complexity" evidence="1">
    <location>
        <begin position="20"/>
        <end position="37"/>
    </location>
</feature>
<accession>A0A836B2H0</accession>
<dbReference type="GO" id="GO:0016020">
    <property type="term" value="C:membrane"/>
    <property type="evidence" value="ECO:0007669"/>
    <property type="project" value="TreeGrafter"/>
</dbReference>
<feature type="compositionally biased region" description="Pro residues" evidence="1">
    <location>
        <begin position="912"/>
        <end position="922"/>
    </location>
</feature>
<reference evidence="3" key="1">
    <citation type="journal article" date="2020" name="bioRxiv">
        <title>Comparative genomics of Chlamydomonas.</title>
        <authorList>
            <person name="Craig R.J."/>
            <person name="Hasan A.R."/>
            <person name="Ness R.W."/>
            <person name="Keightley P.D."/>
        </authorList>
    </citation>
    <scope>NUCLEOTIDE SEQUENCE</scope>
    <source>
        <strain evidence="3">SAG 7.73</strain>
    </source>
</reference>
<dbReference type="SUPFAM" id="SSF56801">
    <property type="entry name" value="Acetyl-CoA synthetase-like"/>
    <property type="match status" value="1"/>
</dbReference>
<feature type="region of interest" description="Disordered" evidence="1">
    <location>
        <begin position="865"/>
        <end position="929"/>
    </location>
</feature>
<feature type="compositionally biased region" description="Low complexity" evidence="1">
    <location>
        <begin position="893"/>
        <end position="911"/>
    </location>
</feature>
<dbReference type="InterPro" id="IPR042099">
    <property type="entry name" value="ANL_N_sf"/>
</dbReference>
<evidence type="ECO:0000313" key="3">
    <source>
        <dbReference type="EMBL" id="KAG2445761.1"/>
    </source>
</evidence>
<dbReference type="AlphaFoldDB" id="A0A836B2H0"/>
<feature type="compositionally biased region" description="Low complexity" evidence="1">
    <location>
        <begin position="1"/>
        <end position="12"/>
    </location>
</feature>
<dbReference type="OrthoDB" id="547651at2759"/>
<gene>
    <name evidence="3" type="ORF">HXX76_000366</name>
</gene>
<feature type="region of interest" description="Disordered" evidence="1">
    <location>
        <begin position="535"/>
        <end position="563"/>
    </location>
</feature>
<keyword evidence="4" id="KW-1185">Reference proteome</keyword>
<dbReference type="Proteomes" id="UP000650467">
    <property type="component" value="Unassembled WGS sequence"/>
</dbReference>